<evidence type="ECO:0000313" key="3">
    <source>
        <dbReference type="EMBL" id="MBE9216125.1"/>
    </source>
</evidence>
<dbReference type="InterPro" id="IPR050336">
    <property type="entry name" value="Chromosome_partition/occlusion"/>
</dbReference>
<accession>A0A8J7F8E0</accession>
<comment type="caution">
    <text evidence="3">The sequence shown here is derived from an EMBL/GenBank/DDBJ whole genome shotgun (WGS) entry which is preliminary data.</text>
</comment>
<dbReference type="AlphaFoldDB" id="A0A8J7F8E0"/>
<keyword evidence="1" id="KW-0175">Coiled coil</keyword>
<dbReference type="CDD" id="cd16409">
    <property type="entry name" value="ParB_N_like"/>
    <property type="match status" value="1"/>
</dbReference>
<name>A0A8J7F8E0_9CYAN</name>
<feature type="coiled-coil region" evidence="1">
    <location>
        <begin position="208"/>
        <end position="250"/>
    </location>
</feature>
<reference evidence="3" key="1">
    <citation type="submission" date="2020-10" db="EMBL/GenBank/DDBJ databases">
        <authorList>
            <person name="Castelo-Branco R."/>
            <person name="Eusebio N."/>
            <person name="Adriana R."/>
            <person name="Vieira A."/>
            <person name="Brugerolle De Fraissinette N."/>
            <person name="Rezende De Castro R."/>
            <person name="Schneider M.P."/>
            <person name="Vasconcelos V."/>
            <person name="Leao P.N."/>
        </authorList>
    </citation>
    <scope>NUCLEOTIDE SEQUENCE</scope>
    <source>
        <strain evidence="3">LEGE 06105</strain>
    </source>
</reference>
<dbReference type="PANTHER" id="PTHR33375:SF1">
    <property type="entry name" value="CHROMOSOME-PARTITIONING PROTEIN PARB-RELATED"/>
    <property type="match status" value="1"/>
</dbReference>
<evidence type="ECO:0000313" key="4">
    <source>
        <dbReference type="Proteomes" id="UP000620559"/>
    </source>
</evidence>
<dbReference type="Pfam" id="PF02195">
    <property type="entry name" value="ParB_N"/>
    <property type="match status" value="1"/>
</dbReference>
<dbReference type="InterPro" id="IPR036086">
    <property type="entry name" value="ParB/Sulfiredoxin_sf"/>
</dbReference>
<dbReference type="Gene3D" id="3.90.1530.10">
    <property type="entry name" value="Conserved hypothetical protein from pyrococcus furiosus pfu- 392566-001, ParB domain"/>
    <property type="match status" value="1"/>
</dbReference>
<feature type="domain" description="ParB-like N-terminal" evidence="2">
    <location>
        <begin position="2"/>
        <end position="87"/>
    </location>
</feature>
<evidence type="ECO:0000259" key="2">
    <source>
        <dbReference type="SMART" id="SM00470"/>
    </source>
</evidence>
<dbReference type="Proteomes" id="UP000620559">
    <property type="component" value="Unassembled WGS sequence"/>
</dbReference>
<dbReference type="SUPFAM" id="SSF110849">
    <property type="entry name" value="ParB/Sulfiredoxin"/>
    <property type="match status" value="1"/>
</dbReference>
<protein>
    <submittedName>
        <fullName evidence="3">ParB N-terminal domain-containing protein</fullName>
    </submittedName>
</protein>
<keyword evidence="4" id="KW-1185">Reference proteome</keyword>
<dbReference type="EMBL" id="JADEWL010000140">
    <property type="protein sequence ID" value="MBE9216125.1"/>
    <property type="molecule type" value="Genomic_DNA"/>
</dbReference>
<dbReference type="GO" id="GO:0007059">
    <property type="term" value="P:chromosome segregation"/>
    <property type="evidence" value="ECO:0007669"/>
    <property type="project" value="TreeGrafter"/>
</dbReference>
<proteinExistence type="predicted"/>
<organism evidence="3 4">
    <name type="scientific">Plectonema cf. radiosum LEGE 06105</name>
    <dbReference type="NCBI Taxonomy" id="945769"/>
    <lineage>
        <taxon>Bacteria</taxon>
        <taxon>Bacillati</taxon>
        <taxon>Cyanobacteriota</taxon>
        <taxon>Cyanophyceae</taxon>
        <taxon>Oscillatoriophycideae</taxon>
        <taxon>Oscillatoriales</taxon>
        <taxon>Microcoleaceae</taxon>
        <taxon>Plectonema</taxon>
    </lineage>
</organism>
<dbReference type="SMART" id="SM00470">
    <property type="entry name" value="ParB"/>
    <property type="match status" value="1"/>
</dbReference>
<dbReference type="PANTHER" id="PTHR33375">
    <property type="entry name" value="CHROMOSOME-PARTITIONING PROTEIN PARB-RELATED"/>
    <property type="match status" value="1"/>
</dbReference>
<dbReference type="InterPro" id="IPR003115">
    <property type="entry name" value="ParB_N"/>
</dbReference>
<evidence type="ECO:0000256" key="1">
    <source>
        <dbReference type="SAM" id="Coils"/>
    </source>
</evidence>
<dbReference type="GO" id="GO:0005694">
    <property type="term" value="C:chromosome"/>
    <property type="evidence" value="ECO:0007669"/>
    <property type="project" value="TreeGrafter"/>
</dbReference>
<sequence>MSQVSIEKIKFDNNRRPINDEKVEQLKESIQLNGLLNPIAVDQNFNLIAGLHRLTACKLLGYKKIECNIITYDSDERARLAEIDENLIRNELEPLERGKLVLEREKILIKLGMRAKAGDNQYTLKTSQNGSEIISPPVKTTQQLAKQAGYSERSWQHDKQIARDIAPKIQKIIQKTAIADKKTTLLNIARAGRKERVLAEKALQAYELAILRGDYEEAEEQAKLATKLRAEQEQLQLQAFHSAIAQLQAKSETKKEQQRVEQPKIINSLVFNPNSLSKIGDKWTLGNRHLVYYGDTATKDFIQLLPSNAALAIATDSDAWNHDYLVDEAKVVAVLRSEDNLFQFCSTTRMTFQYELLLGKIYVGIFSRQPISKPQIPINLDNVEGIIQYLINIFTIQNNYVIAPFMGNSEILMACEKMRRVCFIGDENLDLIRNGISRWGKWTEKQPEKIARSNYLYF</sequence>
<gene>
    <name evidence="3" type="ORF">IQ247_26265</name>
</gene>